<dbReference type="Pfam" id="PF01979">
    <property type="entry name" value="Amidohydro_1"/>
    <property type="match status" value="1"/>
</dbReference>
<name>A0A0A0BZD1_9CELL</name>
<dbReference type="InterPro" id="IPR011059">
    <property type="entry name" value="Metal-dep_hydrolase_composite"/>
</dbReference>
<dbReference type="InterPro" id="IPR050287">
    <property type="entry name" value="MTA/SAH_deaminase"/>
</dbReference>
<organism evidence="3 4">
    <name type="scientific">Cellulomonas bogoriensis 69B4 = DSM 16987</name>
    <dbReference type="NCBI Taxonomy" id="1386082"/>
    <lineage>
        <taxon>Bacteria</taxon>
        <taxon>Bacillati</taxon>
        <taxon>Actinomycetota</taxon>
        <taxon>Actinomycetes</taxon>
        <taxon>Micrococcales</taxon>
        <taxon>Cellulomonadaceae</taxon>
        <taxon>Cellulomonas</taxon>
    </lineage>
</organism>
<protein>
    <submittedName>
        <fullName evidence="3">Cytosine deaminase</fullName>
    </submittedName>
</protein>
<dbReference type="EMBL" id="AXCZ01000069">
    <property type="protein sequence ID" value="KGM13072.1"/>
    <property type="molecule type" value="Genomic_DNA"/>
</dbReference>
<dbReference type="InterPro" id="IPR032466">
    <property type="entry name" value="Metal_Hydrolase"/>
</dbReference>
<dbReference type="AlphaFoldDB" id="A0A0A0BZD1"/>
<reference evidence="3 4" key="1">
    <citation type="submission" date="2013-08" db="EMBL/GenBank/DDBJ databases">
        <title>Genome sequencing of Cellulomonas bogoriensis 69B4.</title>
        <authorList>
            <person name="Chen F."/>
            <person name="Li Y."/>
            <person name="Wang G."/>
        </authorList>
    </citation>
    <scope>NUCLEOTIDE SEQUENCE [LARGE SCALE GENOMIC DNA]</scope>
    <source>
        <strain evidence="3 4">69B4</strain>
    </source>
</reference>
<feature type="domain" description="Amidohydrolase-related" evidence="2">
    <location>
        <begin position="55"/>
        <end position="421"/>
    </location>
</feature>
<sequence>MTVLDATVIPVSSDPTAPQWWRGWMTVGHDGRITAMGEGHPPRVEGDVLDVGGAFVAPGFVSAHSHLYTSGMRGVAHSESLYPWVRANNEILVRAEARDMYWATVHGSLDFLGNGITSAFNFTQSRVIVMFDGQTGTGTAARVHDPGFVHAQVEGAADAGLRVVHAFRLDDDWFDEDVATGTFAQMVHGAAERTPGPQHLGSAVMGSVQWAASARTAELEVRAMREHGVLNQAHFVETAEGIELQRTKFDWYDRAGALGPGFWFGHFVHPTGPMVDRVAQTGAGVVWQATSNGRLGSGLADVIGYRKAGIPVAMGLDDQSCTDVSDPFQNMRMGLYAVRAAHRDAGVMTPADVLRLHTLESAAAIGAADRVGSLEVGKLADFVVVDPRRPDTGPRHDVVATYVLACSLRNLKSVHVGGRQVADADGPRGDLAVRASHELHTSAVWNPVAAMV</sequence>
<evidence type="ECO:0000313" key="4">
    <source>
        <dbReference type="Proteomes" id="UP000054314"/>
    </source>
</evidence>
<comment type="caution">
    <text evidence="3">The sequence shown here is derived from an EMBL/GenBank/DDBJ whole genome shotgun (WGS) entry which is preliminary data.</text>
</comment>
<dbReference type="InterPro" id="IPR006680">
    <property type="entry name" value="Amidohydro-rel"/>
</dbReference>
<evidence type="ECO:0000256" key="1">
    <source>
        <dbReference type="ARBA" id="ARBA00022801"/>
    </source>
</evidence>
<dbReference type="SUPFAM" id="SSF51338">
    <property type="entry name" value="Composite domain of metallo-dependent hydrolases"/>
    <property type="match status" value="1"/>
</dbReference>
<dbReference type="Gene3D" id="3.20.20.140">
    <property type="entry name" value="Metal-dependent hydrolases"/>
    <property type="match status" value="1"/>
</dbReference>
<keyword evidence="1" id="KW-0378">Hydrolase</keyword>
<dbReference type="Gene3D" id="2.30.40.10">
    <property type="entry name" value="Urease, subunit C, domain 1"/>
    <property type="match status" value="1"/>
</dbReference>
<keyword evidence="4" id="KW-1185">Reference proteome</keyword>
<dbReference type="PANTHER" id="PTHR43794:SF11">
    <property type="entry name" value="AMIDOHYDROLASE-RELATED DOMAIN-CONTAINING PROTEIN"/>
    <property type="match status" value="1"/>
</dbReference>
<proteinExistence type="predicted"/>
<dbReference type="PANTHER" id="PTHR43794">
    <property type="entry name" value="AMINOHYDROLASE SSNA-RELATED"/>
    <property type="match status" value="1"/>
</dbReference>
<evidence type="ECO:0000259" key="2">
    <source>
        <dbReference type="Pfam" id="PF01979"/>
    </source>
</evidence>
<dbReference type="SUPFAM" id="SSF51556">
    <property type="entry name" value="Metallo-dependent hydrolases"/>
    <property type="match status" value="1"/>
</dbReference>
<accession>A0A0A0BZD1</accession>
<dbReference type="GO" id="GO:0016810">
    <property type="term" value="F:hydrolase activity, acting on carbon-nitrogen (but not peptide) bonds"/>
    <property type="evidence" value="ECO:0007669"/>
    <property type="project" value="InterPro"/>
</dbReference>
<dbReference type="Proteomes" id="UP000054314">
    <property type="component" value="Unassembled WGS sequence"/>
</dbReference>
<gene>
    <name evidence="3" type="ORF">N869_12410</name>
</gene>
<evidence type="ECO:0000313" key="3">
    <source>
        <dbReference type="EMBL" id="KGM13072.1"/>
    </source>
</evidence>